<evidence type="ECO:0000259" key="4">
    <source>
        <dbReference type="PROSITE" id="PS50887"/>
    </source>
</evidence>
<dbReference type="PANTHER" id="PTHR45138:SF9">
    <property type="entry name" value="DIGUANYLATE CYCLASE DGCM-RELATED"/>
    <property type="match status" value="1"/>
</dbReference>
<feature type="domain" description="GGDEF" evidence="4">
    <location>
        <begin position="170"/>
        <end position="305"/>
    </location>
</feature>
<keyword evidence="6" id="KW-1185">Reference proteome</keyword>
<evidence type="ECO:0000256" key="2">
    <source>
        <dbReference type="ARBA" id="ARBA00012528"/>
    </source>
</evidence>
<evidence type="ECO:0000256" key="3">
    <source>
        <dbReference type="ARBA" id="ARBA00034247"/>
    </source>
</evidence>
<name>A0A0N9VVQ2_9GAMM</name>
<dbReference type="FunFam" id="3.30.70.270:FF:000001">
    <property type="entry name" value="Diguanylate cyclase domain protein"/>
    <property type="match status" value="1"/>
</dbReference>
<evidence type="ECO:0000313" key="6">
    <source>
        <dbReference type="Proteomes" id="UP000064939"/>
    </source>
</evidence>
<dbReference type="PANTHER" id="PTHR45138">
    <property type="entry name" value="REGULATORY COMPONENTS OF SENSORY TRANSDUCTION SYSTEM"/>
    <property type="match status" value="1"/>
</dbReference>
<dbReference type="EC" id="2.7.7.65" evidence="2"/>
<dbReference type="GO" id="GO:0043709">
    <property type="term" value="P:cell adhesion involved in single-species biofilm formation"/>
    <property type="evidence" value="ECO:0007669"/>
    <property type="project" value="TreeGrafter"/>
</dbReference>
<evidence type="ECO:0000256" key="1">
    <source>
        <dbReference type="ARBA" id="ARBA00001946"/>
    </source>
</evidence>
<reference evidence="5 6" key="1">
    <citation type="journal article" date="2015" name="Int. J. Syst. Evol. Microbiol.">
        <title>Acinetobacter equi sp. nov. isolated from horse faeces.</title>
        <authorList>
            <person name="Poppel M.T."/>
            <person name="Skiebe E."/>
            <person name="Laue M."/>
            <person name="Bergmann H."/>
            <person name="Ebersberger I."/>
            <person name="Garn T."/>
            <person name="Fruth A."/>
            <person name="Baumgardt S."/>
            <person name="Busse H.J."/>
            <person name="Wilharm G."/>
        </authorList>
    </citation>
    <scope>NUCLEOTIDE SEQUENCE [LARGE SCALE GENOMIC DNA]</scope>
    <source>
        <strain evidence="5 6">114</strain>
    </source>
</reference>
<dbReference type="AlphaFoldDB" id="A0A0N9VVQ2"/>
<dbReference type="SUPFAM" id="SSF55073">
    <property type="entry name" value="Nucleotide cyclase"/>
    <property type="match status" value="1"/>
</dbReference>
<organism evidence="5 6">
    <name type="scientific">Acinetobacter equi</name>
    <dbReference type="NCBI Taxonomy" id="1324350"/>
    <lineage>
        <taxon>Bacteria</taxon>
        <taxon>Pseudomonadati</taxon>
        <taxon>Pseudomonadota</taxon>
        <taxon>Gammaproteobacteria</taxon>
        <taxon>Moraxellales</taxon>
        <taxon>Moraxellaceae</taxon>
        <taxon>Acinetobacter</taxon>
    </lineage>
</organism>
<dbReference type="InterPro" id="IPR000160">
    <property type="entry name" value="GGDEF_dom"/>
</dbReference>
<comment type="cofactor">
    <cofactor evidence="1">
        <name>Mg(2+)</name>
        <dbReference type="ChEBI" id="CHEBI:18420"/>
    </cofactor>
</comment>
<dbReference type="InterPro" id="IPR043128">
    <property type="entry name" value="Rev_trsase/Diguanyl_cyclase"/>
</dbReference>
<dbReference type="NCBIfam" id="TIGR00254">
    <property type="entry name" value="GGDEF"/>
    <property type="match status" value="1"/>
</dbReference>
<proteinExistence type="predicted"/>
<protein>
    <recommendedName>
        <fullName evidence="2">diguanylate cyclase</fullName>
        <ecNumber evidence="2">2.7.7.65</ecNumber>
    </recommendedName>
</protein>
<dbReference type="OrthoDB" id="9812260at2"/>
<dbReference type="Proteomes" id="UP000064939">
    <property type="component" value="Chromosome"/>
</dbReference>
<comment type="catalytic activity">
    <reaction evidence="3">
        <text>2 GTP = 3',3'-c-di-GMP + 2 diphosphate</text>
        <dbReference type="Rhea" id="RHEA:24898"/>
        <dbReference type="ChEBI" id="CHEBI:33019"/>
        <dbReference type="ChEBI" id="CHEBI:37565"/>
        <dbReference type="ChEBI" id="CHEBI:58805"/>
        <dbReference type="EC" id="2.7.7.65"/>
    </reaction>
</comment>
<accession>A0A0N9VVQ2</accession>
<dbReference type="GO" id="GO:0052621">
    <property type="term" value="F:diguanylate cyclase activity"/>
    <property type="evidence" value="ECO:0007669"/>
    <property type="project" value="UniProtKB-EC"/>
</dbReference>
<gene>
    <name evidence="5" type="ORF">AOY20_00410</name>
</gene>
<dbReference type="GO" id="GO:1902201">
    <property type="term" value="P:negative regulation of bacterial-type flagellum-dependent cell motility"/>
    <property type="evidence" value="ECO:0007669"/>
    <property type="project" value="TreeGrafter"/>
</dbReference>
<dbReference type="RefSeq" id="WP_054580040.1">
    <property type="nucleotide sequence ID" value="NZ_CP012808.1"/>
</dbReference>
<dbReference type="Pfam" id="PF00990">
    <property type="entry name" value="GGDEF"/>
    <property type="match status" value="1"/>
</dbReference>
<dbReference type="GO" id="GO:0005886">
    <property type="term" value="C:plasma membrane"/>
    <property type="evidence" value="ECO:0007669"/>
    <property type="project" value="TreeGrafter"/>
</dbReference>
<dbReference type="CDD" id="cd01949">
    <property type="entry name" value="GGDEF"/>
    <property type="match status" value="1"/>
</dbReference>
<dbReference type="PROSITE" id="PS50887">
    <property type="entry name" value="GGDEF"/>
    <property type="match status" value="1"/>
</dbReference>
<dbReference type="InterPro" id="IPR029787">
    <property type="entry name" value="Nucleotide_cyclase"/>
</dbReference>
<evidence type="ECO:0000313" key="5">
    <source>
        <dbReference type="EMBL" id="ALH94122.1"/>
    </source>
</evidence>
<dbReference type="Gene3D" id="3.30.450.20">
    <property type="entry name" value="PAS domain"/>
    <property type="match status" value="1"/>
</dbReference>
<dbReference type="KEGG" id="aei:AOY20_00410"/>
<dbReference type="InterPro" id="IPR050469">
    <property type="entry name" value="Diguanylate_Cyclase"/>
</dbReference>
<dbReference type="EMBL" id="CP012808">
    <property type="protein sequence ID" value="ALH94122.1"/>
    <property type="molecule type" value="Genomic_DNA"/>
</dbReference>
<dbReference type="STRING" id="1324350.AOY20_00410"/>
<dbReference type="SMART" id="SM00267">
    <property type="entry name" value="GGDEF"/>
    <property type="match status" value="1"/>
</dbReference>
<sequence length="318" mass="36904">MFVNLSNDVPVVVKTENILKALPMPAALLNTDGKILYANELYAQCWITTVDCVVNKTLKELSFSSHANFMSNLELLKQGQVIEPYEYSQFGHCYLVSLSGNYNDRKELVSVLVCGTDITHIKHKEDGLKQQNLELKKLSEYDYLTGLMNRRSYDDHYLRYREALKNNQLKSLSLILIDIDNFKQINDVFGHVMGDEVICHLSKMLHQINHSTVWRQAYRYGGEEFIILLTESILDEACHLAENLRKNVEQLNERLFKQLGIHVSISCGVVSSKDIPLQNDFFEYADKAMYYAKKNNKNCVYYFSKNEYVRYSKKSHCY</sequence>
<dbReference type="Gene3D" id="3.30.70.270">
    <property type="match status" value="1"/>
</dbReference>